<protein>
    <submittedName>
        <fullName evidence="2">DNA repair-recombination protein</fullName>
    </submittedName>
</protein>
<proteinExistence type="predicted"/>
<dbReference type="GO" id="GO:0030870">
    <property type="term" value="C:Mre11 complex"/>
    <property type="evidence" value="ECO:0007669"/>
    <property type="project" value="TreeGrafter"/>
</dbReference>
<name>A0A7J0EBN0_9ERIC</name>
<sequence length="173" mass="19746">MQELESDIQNVDAKIHHAEVTLKDMRQLQEQISTKTAERSTLFKEQQKQYAALAEENEDTDEELKEWKTKFDERIALLESKSSKLEREKTDTETKSSMLKQIIKESIGNISKLQSDADAHVSSKNERDSMIQKLFASHNLGSLPSIPFSNEVATNLHKTDKLKANGSREELGR</sequence>
<keyword evidence="1" id="KW-0175">Coiled coil</keyword>
<dbReference type="AlphaFoldDB" id="A0A7J0EBN0"/>
<dbReference type="OrthoDB" id="18797at2759"/>
<dbReference type="PANTHER" id="PTHR18867:SF12">
    <property type="entry name" value="DNA REPAIR PROTEIN RAD50"/>
    <property type="match status" value="1"/>
</dbReference>
<evidence type="ECO:0000313" key="2">
    <source>
        <dbReference type="EMBL" id="GFY83904.1"/>
    </source>
</evidence>
<evidence type="ECO:0000313" key="3">
    <source>
        <dbReference type="Proteomes" id="UP000585474"/>
    </source>
</evidence>
<dbReference type="GO" id="GO:0000794">
    <property type="term" value="C:condensed nuclear chromosome"/>
    <property type="evidence" value="ECO:0007669"/>
    <property type="project" value="TreeGrafter"/>
</dbReference>
<dbReference type="GO" id="GO:0043047">
    <property type="term" value="F:single-stranded telomeric DNA binding"/>
    <property type="evidence" value="ECO:0007669"/>
    <property type="project" value="TreeGrafter"/>
</dbReference>
<dbReference type="GO" id="GO:0007004">
    <property type="term" value="P:telomere maintenance via telomerase"/>
    <property type="evidence" value="ECO:0007669"/>
    <property type="project" value="TreeGrafter"/>
</dbReference>
<keyword evidence="3" id="KW-1185">Reference proteome</keyword>
<dbReference type="Proteomes" id="UP000585474">
    <property type="component" value="Unassembled WGS sequence"/>
</dbReference>
<gene>
    <name evidence="2" type="ORF">Acr_03g0006780</name>
</gene>
<accession>A0A7J0EBN0</accession>
<comment type="caution">
    <text evidence="2">The sequence shown here is derived from an EMBL/GenBank/DDBJ whole genome shotgun (WGS) entry which is preliminary data.</text>
</comment>
<dbReference type="GO" id="GO:0051880">
    <property type="term" value="F:G-quadruplex DNA binding"/>
    <property type="evidence" value="ECO:0007669"/>
    <property type="project" value="TreeGrafter"/>
</dbReference>
<reference evidence="2 3" key="1">
    <citation type="submission" date="2019-07" db="EMBL/GenBank/DDBJ databases">
        <title>De Novo Assembly of kiwifruit Actinidia rufa.</title>
        <authorList>
            <person name="Sugita-Konishi S."/>
            <person name="Sato K."/>
            <person name="Mori E."/>
            <person name="Abe Y."/>
            <person name="Kisaki G."/>
            <person name="Hamano K."/>
            <person name="Suezawa K."/>
            <person name="Otani M."/>
            <person name="Fukuda T."/>
            <person name="Manabe T."/>
            <person name="Gomi K."/>
            <person name="Tabuchi M."/>
            <person name="Akimitsu K."/>
            <person name="Kataoka I."/>
        </authorList>
    </citation>
    <scope>NUCLEOTIDE SEQUENCE [LARGE SCALE GENOMIC DNA]</scope>
    <source>
        <strain evidence="3">cv. Fuchu</strain>
    </source>
</reference>
<dbReference type="PANTHER" id="PTHR18867">
    <property type="entry name" value="RAD50"/>
    <property type="match status" value="1"/>
</dbReference>
<organism evidence="2 3">
    <name type="scientific">Actinidia rufa</name>
    <dbReference type="NCBI Taxonomy" id="165716"/>
    <lineage>
        <taxon>Eukaryota</taxon>
        <taxon>Viridiplantae</taxon>
        <taxon>Streptophyta</taxon>
        <taxon>Embryophyta</taxon>
        <taxon>Tracheophyta</taxon>
        <taxon>Spermatophyta</taxon>
        <taxon>Magnoliopsida</taxon>
        <taxon>eudicotyledons</taxon>
        <taxon>Gunneridae</taxon>
        <taxon>Pentapetalae</taxon>
        <taxon>asterids</taxon>
        <taxon>Ericales</taxon>
        <taxon>Actinidiaceae</taxon>
        <taxon>Actinidia</taxon>
    </lineage>
</organism>
<dbReference type="GO" id="GO:0003691">
    <property type="term" value="F:double-stranded telomeric DNA binding"/>
    <property type="evidence" value="ECO:0007669"/>
    <property type="project" value="TreeGrafter"/>
</dbReference>
<evidence type="ECO:0000256" key="1">
    <source>
        <dbReference type="SAM" id="Coils"/>
    </source>
</evidence>
<dbReference type="GO" id="GO:0006302">
    <property type="term" value="P:double-strand break repair"/>
    <property type="evidence" value="ECO:0007669"/>
    <property type="project" value="TreeGrafter"/>
</dbReference>
<dbReference type="EMBL" id="BJWL01000003">
    <property type="protein sequence ID" value="GFY83904.1"/>
    <property type="molecule type" value="Genomic_DNA"/>
</dbReference>
<dbReference type="GO" id="GO:0070192">
    <property type="term" value="P:chromosome organization involved in meiotic cell cycle"/>
    <property type="evidence" value="ECO:0007669"/>
    <property type="project" value="TreeGrafter"/>
</dbReference>
<feature type="coiled-coil region" evidence="1">
    <location>
        <begin position="1"/>
        <end position="95"/>
    </location>
</feature>
<dbReference type="GO" id="GO:0000722">
    <property type="term" value="P:telomere maintenance via recombination"/>
    <property type="evidence" value="ECO:0007669"/>
    <property type="project" value="TreeGrafter"/>
</dbReference>